<dbReference type="Proteomes" id="UP000469346">
    <property type="component" value="Unassembled WGS sequence"/>
</dbReference>
<evidence type="ECO:0000313" key="6">
    <source>
        <dbReference type="Proteomes" id="UP000469346"/>
    </source>
</evidence>
<keyword evidence="3" id="KW-0418">Kinase</keyword>
<protein>
    <recommendedName>
        <fullName evidence="4">Carbohydrate kinase PfkB domain-containing protein</fullName>
    </recommendedName>
</protein>
<proteinExistence type="inferred from homology"/>
<sequence length="325" mass="33883">MIDVLGCGALNLDLFYEVADLEGLRSLGFDLVPGGEKVGTPDEARRLLSHLRRAGRLRASGGGGSAANATWILSRMGWRTAFLGGVGSDAEGAAVLESMSGVDCTGVRRRGRSPLCIVVLDAGRRDRALYLVPGDDWPVPDLSPETPPARLLHLSSLVPEAGRRFQERLLRDRPPAGWVSFDPGEVYARLGAAVMEPWLRRTHLLFVTEQEAAMLAGGGGRAAASTLLGMLAPAEAPPGFPLPAVVLKRGRAGAAFVSREAALEVPAVPVREVVDNTGAGDAFAAGVLHGLLSGWSAAAALEEGARLAARSLAGYGRSWLGAAGA</sequence>
<evidence type="ECO:0000256" key="2">
    <source>
        <dbReference type="ARBA" id="ARBA00022679"/>
    </source>
</evidence>
<dbReference type="PANTHER" id="PTHR43320">
    <property type="entry name" value="SUGAR KINASE"/>
    <property type="match status" value="1"/>
</dbReference>
<dbReference type="InterPro" id="IPR011611">
    <property type="entry name" value="PfkB_dom"/>
</dbReference>
<dbReference type="InterPro" id="IPR052700">
    <property type="entry name" value="Carb_kinase_PfkB-like"/>
</dbReference>
<evidence type="ECO:0000256" key="1">
    <source>
        <dbReference type="ARBA" id="ARBA00010688"/>
    </source>
</evidence>
<dbReference type="Pfam" id="PF00294">
    <property type="entry name" value="PfkB"/>
    <property type="match status" value="1"/>
</dbReference>
<gene>
    <name evidence="5" type="ORF">G3N55_05755</name>
</gene>
<organism evidence="5 6">
    <name type="scientific">Dissulfurirhabdus thermomarina</name>
    <dbReference type="NCBI Taxonomy" id="1765737"/>
    <lineage>
        <taxon>Bacteria</taxon>
        <taxon>Deltaproteobacteria</taxon>
        <taxon>Dissulfurirhabdaceae</taxon>
        <taxon>Dissulfurirhabdus</taxon>
    </lineage>
</organism>
<dbReference type="EMBL" id="JAAGRR010000049">
    <property type="protein sequence ID" value="NDY42346.1"/>
    <property type="molecule type" value="Genomic_DNA"/>
</dbReference>
<dbReference type="SUPFAM" id="SSF53613">
    <property type="entry name" value="Ribokinase-like"/>
    <property type="match status" value="1"/>
</dbReference>
<comment type="caution">
    <text evidence="5">The sequence shown here is derived from an EMBL/GenBank/DDBJ whole genome shotgun (WGS) entry which is preliminary data.</text>
</comment>
<comment type="similarity">
    <text evidence="1">Belongs to the carbohydrate kinase PfkB family.</text>
</comment>
<dbReference type="GO" id="GO:0016301">
    <property type="term" value="F:kinase activity"/>
    <property type="evidence" value="ECO:0007669"/>
    <property type="project" value="UniProtKB-KW"/>
</dbReference>
<keyword evidence="2" id="KW-0808">Transferase</keyword>
<accession>A0A6N9TV13</accession>
<dbReference type="Gene3D" id="3.40.1190.20">
    <property type="match status" value="1"/>
</dbReference>
<keyword evidence="6" id="KW-1185">Reference proteome</keyword>
<evidence type="ECO:0000256" key="3">
    <source>
        <dbReference type="ARBA" id="ARBA00022777"/>
    </source>
</evidence>
<feature type="domain" description="Carbohydrate kinase PfkB" evidence="4">
    <location>
        <begin position="61"/>
        <end position="312"/>
    </location>
</feature>
<evidence type="ECO:0000259" key="4">
    <source>
        <dbReference type="Pfam" id="PF00294"/>
    </source>
</evidence>
<name>A0A6N9TV13_DISTH</name>
<dbReference type="PANTHER" id="PTHR43320:SF3">
    <property type="entry name" value="CARBOHYDRATE KINASE PFKB DOMAIN-CONTAINING PROTEIN"/>
    <property type="match status" value="1"/>
</dbReference>
<dbReference type="AlphaFoldDB" id="A0A6N9TV13"/>
<evidence type="ECO:0000313" key="5">
    <source>
        <dbReference type="EMBL" id="NDY42346.1"/>
    </source>
</evidence>
<dbReference type="RefSeq" id="WP_163298485.1">
    <property type="nucleotide sequence ID" value="NZ_JAAGRR010000049.1"/>
</dbReference>
<dbReference type="InterPro" id="IPR029056">
    <property type="entry name" value="Ribokinase-like"/>
</dbReference>
<reference evidence="5 6" key="1">
    <citation type="submission" date="2020-02" db="EMBL/GenBank/DDBJ databases">
        <title>Comparative genomics of sulfur disproportionating microorganisms.</title>
        <authorList>
            <person name="Ward L.M."/>
            <person name="Bertran E."/>
            <person name="Johnston D.T."/>
        </authorList>
    </citation>
    <scope>NUCLEOTIDE SEQUENCE [LARGE SCALE GENOMIC DNA]</scope>
    <source>
        <strain evidence="5 6">DSM 100025</strain>
    </source>
</reference>